<keyword evidence="8 15" id="KW-0418">Kinase</keyword>
<comment type="catalytic activity">
    <reaction evidence="1">
        <text>ATP + protein L-histidine = ADP + protein N-phospho-L-histidine.</text>
        <dbReference type="EC" id="2.7.13.3"/>
    </reaction>
</comment>
<dbReference type="Pfam" id="PF00512">
    <property type="entry name" value="HisKA"/>
    <property type="match status" value="1"/>
</dbReference>
<reference evidence="15 16" key="1">
    <citation type="submission" date="2024-03" db="EMBL/GenBank/DDBJ databases">
        <title>Human intestinal bacterial collection.</title>
        <authorList>
            <person name="Pauvert C."/>
            <person name="Hitch T.C.A."/>
            <person name="Clavel T."/>
        </authorList>
    </citation>
    <scope>NUCLEOTIDE SEQUENCE [LARGE SCALE GENOMIC DNA]</scope>
    <source>
        <strain evidence="15 16">CLA-SR-H024</strain>
    </source>
</reference>
<dbReference type="SMART" id="SM00388">
    <property type="entry name" value="HisKA"/>
    <property type="match status" value="1"/>
</dbReference>
<dbReference type="Gene3D" id="3.30.565.10">
    <property type="entry name" value="Histidine kinase-like ATPase, C-terminal domain"/>
    <property type="match status" value="1"/>
</dbReference>
<dbReference type="InterPro" id="IPR003661">
    <property type="entry name" value="HisK_dim/P_dom"/>
</dbReference>
<evidence type="ECO:0000256" key="13">
    <source>
        <dbReference type="SAM" id="Phobius"/>
    </source>
</evidence>
<evidence type="ECO:0000256" key="11">
    <source>
        <dbReference type="ARBA" id="ARBA00023012"/>
    </source>
</evidence>
<comment type="caution">
    <text evidence="15">The sequence shown here is derived from an EMBL/GenBank/DDBJ whole genome shotgun (WGS) entry which is preliminary data.</text>
</comment>
<accession>A0ABV1EZU2</accession>
<evidence type="ECO:0000256" key="3">
    <source>
        <dbReference type="ARBA" id="ARBA00012438"/>
    </source>
</evidence>
<evidence type="ECO:0000313" key="16">
    <source>
        <dbReference type="Proteomes" id="UP001465426"/>
    </source>
</evidence>
<dbReference type="GO" id="GO:0016301">
    <property type="term" value="F:kinase activity"/>
    <property type="evidence" value="ECO:0007669"/>
    <property type="project" value="UniProtKB-KW"/>
</dbReference>
<dbReference type="Proteomes" id="UP001465426">
    <property type="component" value="Unassembled WGS sequence"/>
</dbReference>
<keyword evidence="11" id="KW-0902">Two-component regulatory system</keyword>
<evidence type="ECO:0000256" key="7">
    <source>
        <dbReference type="ARBA" id="ARBA00022741"/>
    </source>
</evidence>
<keyword evidence="5" id="KW-0808">Transferase</keyword>
<dbReference type="InterPro" id="IPR036097">
    <property type="entry name" value="HisK_dim/P_sf"/>
</dbReference>
<dbReference type="PRINTS" id="PR00344">
    <property type="entry name" value="BCTRLSENSOR"/>
</dbReference>
<dbReference type="SUPFAM" id="SSF55874">
    <property type="entry name" value="ATPase domain of HSP90 chaperone/DNA topoisomerase II/histidine kinase"/>
    <property type="match status" value="1"/>
</dbReference>
<evidence type="ECO:0000256" key="6">
    <source>
        <dbReference type="ARBA" id="ARBA00022692"/>
    </source>
</evidence>
<dbReference type="InterPro" id="IPR004358">
    <property type="entry name" value="Sig_transdc_His_kin-like_C"/>
</dbReference>
<evidence type="ECO:0000256" key="8">
    <source>
        <dbReference type="ARBA" id="ARBA00022777"/>
    </source>
</evidence>
<keyword evidence="4" id="KW-0597">Phosphoprotein</keyword>
<dbReference type="InterPro" id="IPR050398">
    <property type="entry name" value="HssS/ArlS-like"/>
</dbReference>
<evidence type="ECO:0000256" key="4">
    <source>
        <dbReference type="ARBA" id="ARBA00022553"/>
    </source>
</evidence>
<dbReference type="EC" id="2.7.13.3" evidence="3"/>
<evidence type="ECO:0000256" key="9">
    <source>
        <dbReference type="ARBA" id="ARBA00022840"/>
    </source>
</evidence>
<dbReference type="SMART" id="SM00387">
    <property type="entry name" value="HATPase_c"/>
    <property type="match status" value="1"/>
</dbReference>
<sequence length="303" mass="35039">MEGWSEVNIVVVILIVIILVLVIYIGLMQLQLRKINLQLEKRLREHTRQPVSVELINKDINKLTTIVNKYLKVEENIRLKSIREDKKFKELIVNISHDLRTPLTAIKGYQQLMKREELSQEQIRRLKIAEKHTEDLENLIQHFFEYSYLSNAEPMINLERTNLNSLVGECLVTFIPYLEENKLSIQLNQTPSIFVLADKHLVQRIIKNLIHNCIQHSQGQIQVSLLMEENAIISFKNQVENLTANEGERLFERFYTGDQARSKSGGLGLSIVKLLAEQMGGSTQAIIQNNTLEIRVSLPLYTN</sequence>
<dbReference type="PANTHER" id="PTHR45528">
    <property type="entry name" value="SENSOR HISTIDINE KINASE CPXA"/>
    <property type="match status" value="1"/>
</dbReference>
<keyword evidence="12 13" id="KW-0472">Membrane</keyword>
<keyword evidence="9" id="KW-0067">ATP-binding</keyword>
<organism evidence="15 16">
    <name type="scientific">Niallia hominis</name>
    <dbReference type="NCBI Taxonomy" id="3133173"/>
    <lineage>
        <taxon>Bacteria</taxon>
        <taxon>Bacillati</taxon>
        <taxon>Bacillota</taxon>
        <taxon>Bacilli</taxon>
        <taxon>Bacillales</taxon>
        <taxon>Bacillaceae</taxon>
        <taxon>Niallia</taxon>
    </lineage>
</organism>
<name>A0ABV1EZU2_9BACI</name>
<dbReference type="PROSITE" id="PS50109">
    <property type="entry name" value="HIS_KIN"/>
    <property type="match status" value="1"/>
</dbReference>
<protein>
    <recommendedName>
        <fullName evidence="3">histidine kinase</fullName>
        <ecNumber evidence="3">2.7.13.3</ecNumber>
    </recommendedName>
</protein>
<evidence type="ECO:0000256" key="10">
    <source>
        <dbReference type="ARBA" id="ARBA00022989"/>
    </source>
</evidence>
<dbReference type="SUPFAM" id="SSF47384">
    <property type="entry name" value="Homodimeric domain of signal transducing histidine kinase"/>
    <property type="match status" value="1"/>
</dbReference>
<evidence type="ECO:0000259" key="14">
    <source>
        <dbReference type="PROSITE" id="PS50109"/>
    </source>
</evidence>
<evidence type="ECO:0000256" key="1">
    <source>
        <dbReference type="ARBA" id="ARBA00000085"/>
    </source>
</evidence>
<feature type="domain" description="Histidine kinase" evidence="14">
    <location>
        <begin position="94"/>
        <end position="302"/>
    </location>
</feature>
<feature type="transmembrane region" description="Helical" evidence="13">
    <location>
        <begin position="6"/>
        <end position="27"/>
    </location>
</feature>
<dbReference type="InterPro" id="IPR005467">
    <property type="entry name" value="His_kinase_dom"/>
</dbReference>
<evidence type="ECO:0000256" key="12">
    <source>
        <dbReference type="ARBA" id="ARBA00023136"/>
    </source>
</evidence>
<dbReference type="InterPro" id="IPR003594">
    <property type="entry name" value="HATPase_dom"/>
</dbReference>
<evidence type="ECO:0000256" key="2">
    <source>
        <dbReference type="ARBA" id="ARBA00004141"/>
    </source>
</evidence>
<dbReference type="Pfam" id="PF02518">
    <property type="entry name" value="HATPase_c"/>
    <property type="match status" value="1"/>
</dbReference>
<dbReference type="Gene3D" id="1.10.287.130">
    <property type="match status" value="1"/>
</dbReference>
<dbReference type="InterPro" id="IPR036890">
    <property type="entry name" value="HATPase_C_sf"/>
</dbReference>
<dbReference type="PANTHER" id="PTHR45528:SF8">
    <property type="entry name" value="HISTIDINE KINASE"/>
    <property type="match status" value="1"/>
</dbReference>
<keyword evidence="16" id="KW-1185">Reference proteome</keyword>
<comment type="subcellular location">
    <subcellularLocation>
        <location evidence="2">Membrane</location>
        <topology evidence="2">Multi-pass membrane protein</topology>
    </subcellularLocation>
</comment>
<proteinExistence type="predicted"/>
<dbReference type="CDD" id="cd00082">
    <property type="entry name" value="HisKA"/>
    <property type="match status" value="1"/>
</dbReference>
<evidence type="ECO:0000256" key="5">
    <source>
        <dbReference type="ARBA" id="ARBA00022679"/>
    </source>
</evidence>
<keyword evidence="7" id="KW-0547">Nucleotide-binding</keyword>
<dbReference type="EMBL" id="JBBMFN010000021">
    <property type="protein sequence ID" value="MEQ2466100.1"/>
    <property type="molecule type" value="Genomic_DNA"/>
</dbReference>
<evidence type="ECO:0000313" key="15">
    <source>
        <dbReference type="EMBL" id="MEQ2466100.1"/>
    </source>
</evidence>
<gene>
    <name evidence="15" type="ORF">WMO63_10530</name>
</gene>
<keyword evidence="10 13" id="KW-1133">Transmembrane helix</keyword>
<keyword evidence="6 13" id="KW-0812">Transmembrane</keyword>